<proteinExistence type="inferred from homology"/>
<dbReference type="InterPro" id="IPR036005">
    <property type="entry name" value="Creatinase/aminopeptidase-like"/>
</dbReference>
<evidence type="ECO:0000259" key="5">
    <source>
        <dbReference type="Pfam" id="PF01321"/>
    </source>
</evidence>
<dbReference type="GO" id="GO:0016805">
    <property type="term" value="F:dipeptidase activity"/>
    <property type="evidence" value="ECO:0007669"/>
    <property type="project" value="UniProtKB-KW"/>
</dbReference>
<dbReference type="EC" id="3.4.13.-" evidence="6"/>
<dbReference type="Proteomes" id="UP000438448">
    <property type="component" value="Unassembled WGS sequence"/>
</dbReference>
<dbReference type="OrthoDB" id="9806388at2"/>
<dbReference type="SUPFAM" id="SSF53092">
    <property type="entry name" value="Creatinase/prolidase N-terminal domain"/>
    <property type="match status" value="1"/>
</dbReference>
<keyword evidence="6" id="KW-0224">Dipeptidase</keyword>
<reference evidence="6 7" key="1">
    <citation type="submission" date="2019-10" db="EMBL/GenBank/DDBJ databases">
        <title>Nocardia macrotermitis sp. nov. and Nocardia aurantia sp. nov., isolated from the gut of fungus growing-termite Macrotermes natalensis.</title>
        <authorList>
            <person name="Benndorf R."/>
            <person name="Schwitalla J."/>
            <person name="Martin K."/>
            <person name="De Beer W."/>
            <person name="Kaster A.-K."/>
            <person name="Vollmers J."/>
            <person name="Poulsen M."/>
            <person name="Beemelmanns C."/>
        </authorList>
    </citation>
    <scope>NUCLEOTIDE SEQUENCE [LARGE SCALE GENOMIC DNA]</scope>
    <source>
        <strain evidence="6 7">RB20</strain>
    </source>
</reference>
<comment type="similarity">
    <text evidence="3">Belongs to the peptidase M24B family.</text>
</comment>
<dbReference type="Pfam" id="PF00557">
    <property type="entry name" value="Peptidase_M24"/>
    <property type="match status" value="1"/>
</dbReference>
<keyword evidence="6" id="KW-0645">Protease</keyword>
<keyword evidence="1 3" id="KW-0479">Metal-binding</keyword>
<protein>
    <submittedName>
        <fullName evidence="6">Putative dipeptidase PepE</fullName>
        <ecNumber evidence="6">3.4.13.-</ecNumber>
    </submittedName>
</protein>
<dbReference type="PROSITE" id="PS00491">
    <property type="entry name" value="PROLINE_PEPTIDASE"/>
    <property type="match status" value="1"/>
</dbReference>
<sequence length="375" mass="39520">MSAHTESRFEAEVYGSRLERAAQLVRAAHLDALLITPGPDLEYLIGSRAQSFERLTCLVVPASGETPSVVVPKLEAAGLADSAADALGVQLVDWVDGVNPYQTVKATLNAGARVAVADNMPALHLLPIADVLNALPVSATPVLRELRMRKDASEIEALRRAGAAIDRVHARVGEWLQAGRTEEEVADDIAAAIVEEGHTKPEFVIVGSGPNGAIPHHEHSDRVIESGDIVVVDIGGPVAPGYNSDSTRTYAVGAPDPEIAERIAILEQAQAAAVASVRPGVTAESVDAAARNVLVRAGFGDAFIHRTGHGIGLSVHEEPYIVAGNDIVLEPGMAFSIEPGIYFPGEWGARIEDIVIVTEDGCESVNKRPHGLTAL</sequence>
<dbReference type="PANTHER" id="PTHR46112">
    <property type="entry name" value="AMINOPEPTIDASE"/>
    <property type="match status" value="1"/>
</dbReference>
<dbReference type="Pfam" id="PF01321">
    <property type="entry name" value="Creatinase_N"/>
    <property type="match status" value="1"/>
</dbReference>
<dbReference type="InterPro" id="IPR001131">
    <property type="entry name" value="Peptidase_M24B_aminopep-P_CS"/>
</dbReference>
<keyword evidence="7" id="KW-1185">Reference proteome</keyword>
<gene>
    <name evidence="6" type="primary">pepE</name>
    <name evidence="6" type="ORF">NRB20_03070</name>
</gene>
<name>A0A7K0CX66_9NOCA</name>
<evidence type="ECO:0000313" key="7">
    <source>
        <dbReference type="Proteomes" id="UP000438448"/>
    </source>
</evidence>
<evidence type="ECO:0000259" key="4">
    <source>
        <dbReference type="Pfam" id="PF00557"/>
    </source>
</evidence>
<evidence type="ECO:0000256" key="1">
    <source>
        <dbReference type="ARBA" id="ARBA00022723"/>
    </source>
</evidence>
<dbReference type="EMBL" id="WEGK01000001">
    <property type="protein sequence ID" value="MQY17244.1"/>
    <property type="molecule type" value="Genomic_DNA"/>
</dbReference>
<comment type="caution">
    <text evidence="6">The sequence shown here is derived from an EMBL/GenBank/DDBJ whole genome shotgun (WGS) entry which is preliminary data.</text>
</comment>
<dbReference type="SUPFAM" id="SSF55920">
    <property type="entry name" value="Creatinase/aminopeptidase"/>
    <property type="match status" value="1"/>
</dbReference>
<dbReference type="RefSeq" id="WP_153407345.1">
    <property type="nucleotide sequence ID" value="NZ_WEGK01000001.1"/>
</dbReference>
<evidence type="ECO:0000256" key="3">
    <source>
        <dbReference type="RuleBase" id="RU000590"/>
    </source>
</evidence>
<feature type="domain" description="Creatinase N-terminal" evidence="5">
    <location>
        <begin position="17"/>
        <end position="148"/>
    </location>
</feature>
<dbReference type="InterPro" id="IPR000994">
    <property type="entry name" value="Pept_M24"/>
</dbReference>
<dbReference type="GO" id="GO:0046872">
    <property type="term" value="F:metal ion binding"/>
    <property type="evidence" value="ECO:0007669"/>
    <property type="project" value="UniProtKB-KW"/>
</dbReference>
<dbReference type="PANTHER" id="PTHR46112:SF3">
    <property type="entry name" value="AMINOPEPTIDASE YPDF"/>
    <property type="match status" value="1"/>
</dbReference>
<accession>A0A7K0CX66</accession>
<dbReference type="Gene3D" id="3.40.350.10">
    <property type="entry name" value="Creatinase/prolidase N-terminal domain"/>
    <property type="match status" value="1"/>
</dbReference>
<evidence type="ECO:0000313" key="6">
    <source>
        <dbReference type="EMBL" id="MQY17244.1"/>
    </source>
</evidence>
<organism evidence="6 7">
    <name type="scientific">Nocardia macrotermitis</name>
    <dbReference type="NCBI Taxonomy" id="2585198"/>
    <lineage>
        <taxon>Bacteria</taxon>
        <taxon>Bacillati</taxon>
        <taxon>Actinomycetota</taxon>
        <taxon>Actinomycetes</taxon>
        <taxon>Mycobacteriales</taxon>
        <taxon>Nocardiaceae</taxon>
        <taxon>Nocardia</taxon>
    </lineage>
</organism>
<dbReference type="InterPro" id="IPR050659">
    <property type="entry name" value="Peptidase_M24B"/>
</dbReference>
<dbReference type="AlphaFoldDB" id="A0A7K0CX66"/>
<keyword evidence="2 6" id="KW-0378">Hydrolase</keyword>
<feature type="domain" description="Peptidase M24" evidence="4">
    <location>
        <begin position="156"/>
        <end position="359"/>
    </location>
</feature>
<dbReference type="Gene3D" id="3.90.230.10">
    <property type="entry name" value="Creatinase/methionine aminopeptidase superfamily"/>
    <property type="match status" value="1"/>
</dbReference>
<dbReference type="InterPro" id="IPR029149">
    <property type="entry name" value="Creatin/AminoP/Spt16_N"/>
</dbReference>
<evidence type="ECO:0000256" key="2">
    <source>
        <dbReference type="ARBA" id="ARBA00022801"/>
    </source>
</evidence>
<dbReference type="InterPro" id="IPR000587">
    <property type="entry name" value="Creatinase_N"/>
</dbReference>